<dbReference type="RefSeq" id="WP_076488054.1">
    <property type="nucleotide sequence ID" value="NZ_FTMS01000004.1"/>
</dbReference>
<dbReference type="Pfam" id="PF22422">
    <property type="entry name" value="MGH1-like_GH"/>
    <property type="match status" value="1"/>
</dbReference>
<accession>A0A1N6QAY4</accession>
<proteinExistence type="predicted"/>
<dbReference type="Proteomes" id="UP000186400">
    <property type="component" value="Unassembled WGS sequence"/>
</dbReference>
<name>A0A1N6QAY4_9SPIO</name>
<dbReference type="InterPro" id="IPR008928">
    <property type="entry name" value="6-hairpin_glycosidase_sf"/>
</dbReference>
<feature type="domain" description="Mannosylglycerate hydrolase MGH1-like glycoside hydrolase" evidence="1">
    <location>
        <begin position="109"/>
        <end position="360"/>
    </location>
</feature>
<dbReference type="OrthoDB" id="9798687at2"/>
<dbReference type="PANTHER" id="PTHR23403:SF1">
    <property type="entry name" value="TREHALASE"/>
    <property type="match status" value="1"/>
</dbReference>
<dbReference type="InterPro" id="IPR001661">
    <property type="entry name" value="Glyco_hydro_37"/>
</dbReference>
<organism evidence="2 3">
    <name type="scientific">Alkalispirochaeta americana</name>
    <dbReference type="NCBI Taxonomy" id="159291"/>
    <lineage>
        <taxon>Bacteria</taxon>
        <taxon>Pseudomonadati</taxon>
        <taxon>Spirochaetota</taxon>
        <taxon>Spirochaetia</taxon>
        <taxon>Spirochaetales</taxon>
        <taxon>Spirochaetaceae</taxon>
        <taxon>Alkalispirochaeta</taxon>
    </lineage>
</organism>
<keyword evidence="3" id="KW-1185">Reference proteome</keyword>
<gene>
    <name evidence="2" type="ORF">SAMN05920897_10488</name>
</gene>
<dbReference type="GO" id="GO:0004555">
    <property type="term" value="F:alpha,alpha-trehalase activity"/>
    <property type="evidence" value="ECO:0007669"/>
    <property type="project" value="InterPro"/>
</dbReference>
<dbReference type="Gene3D" id="1.50.10.10">
    <property type="match status" value="1"/>
</dbReference>
<dbReference type="InterPro" id="IPR012341">
    <property type="entry name" value="6hp_glycosidase-like_sf"/>
</dbReference>
<dbReference type="InterPro" id="IPR054491">
    <property type="entry name" value="MGH1-like_GH"/>
</dbReference>
<dbReference type="GO" id="GO:0005993">
    <property type="term" value="P:trehalose catabolic process"/>
    <property type="evidence" value="ECO:0007669"/>
    <property type="project" value="TreeGrafter"/>
</dbReference>
<dbReference type="STRING" id="159291.SAMN05920897_10488"/>
<reference evidence="2 3" key="1">
    <citation type="submission" date="2017-01" db="EMBL/GenBank/DDBJ databases">
        <authorList>
            <person name="Mah S.A."/>
            <person name="Swanson W.J."/>
            <person name="Moy G.W."/>
            <person name="Vacquier V.D."/>
        </authorList>
    </citation>
    <scope>NUCLEOTIDE SEQUENCE [LARGE SCALE GENOMIC DNA]</scope>
    <source>
        <strain evidence="2 3">ASpG1</strain>
    </source>
</reference>
<protein>
    <submittedName>
        <fullName evidence="2">Neutral trehalase</fullName>
    </submittedName>
</protein>
<dbReference type="SUPFAM" id="SSF48208">
    <property type="entry name" value="Six-hairpin glycosidases"/>
    <property type="match status" value="1"/>
</dbReference>
<sequence>MVKKEFPTVHFYDQDFVDLYEQTWAWVRDYWRDPAEQNGENPFGVRFFVDPQSNRINQFDAIFSTFFLVYSNRLYPASNQLDGFYNRQEENGAIRSDYCLETGEPLLSPENPQGAAPPLFAWAEYNLYHKVGNKKRIKEIMPILERHYQWLEETFKDETGMYHVPLEATGMVNAPREEAYYPVDFNTQQAMNSSFMAELGHVLNDKDIEFRYRRQYFSLKTRINQQMWDEKSGFYYDLNKEQQRVGVKTAASFWTLLTDIPNEVRSNSMIEHLKDSSGFATENPFPTVAVSEPSFSENGEGYRGSVFPPYTFMIIKGLEKQHQWEMAREYAIRHLYCMLDTLHPEGNKRGNVYEAYRPNREGKASWTGNPEFPRAMHLPFVGLSTVALMIENVIGLLVSLPRKTVRWVVPTLEIMGIENLNLRRNTITILSKKSGRGWEIRHESEKLYYFTLDLLDQGKEKTLPIPSGKCSMLVDKM</sequence>
<evidence type="ECO:0000313" key="2">
    <source>
        <dbReference type="EMBL" id="SIQ13737.1"/>
    </source>
</evidence>
<evidence type="ECO:0000259" key="1">
    <source>
        <dbReference type="Pfam" id="PF22422"/>
    </source>
</evidence>
<dbReference type="AlphaFoldDB" id="A0A1N6QAY4"/>
<dbReference type="PANTHER" id="PTHR23403">
    <property type="entry name" value="TREHALASE"/>
    <property type="match status" value="1"/>
</dbReference>
<dbReference type="EMBL" id="FTMS01000004">
    <property type="protein sequence ID" value="SIQ13737.1"/>
    <property type="molecule type" value="Genomic_DNA"/>
</dbReference>
<evidence type="ECO:0000313" key="3">
    <source>
        <dbReference type="Proteomes" id="UP000186400"/>
    </source>
</evidence>